<dbReference type="InterPro" id="IPR009057">
    <property type="entry name" value="Homeodomain-like_sf"/>
</dbReference>
<accession>A0ABS2QBU8</accession>
<dbReference type="PROSITE" id="PS50112">
    <property type="entry name" value="PAS"/>
    <property type="match status" value="1"/>
</dbReference>
<dbReference type="Pfam" id="PF25601">
    <property type="entry name" value="AAA_lid_14"/>
    <property type="match status" value="1"/>
</dbReference>
<dbReference type="InterPro" id="IPR000014">
    <property type="entry name" value="PAS"/>
</dbReference>
<dbReference type="Gene3D" id="3.30.450.20">
    <property type="entry name" value="PAS domain"/>
    <property type="match status" value="2"/>
</dbReference>
<dbReference type="PROSITE" id="PS50045">
    <property type="entry name" value="SIGMA54_INTERACT_4"/>
    <property type="match status" value="1"/>
</dbReference>
<feature type="domain" description="PAC" evidence="7">
    <location>
        <begin position="312"/>
        <end position="364"/>
    </location>
</feature>
<dbReference type="Gene3D" id="1.10.10.60">
    <property type="entry name" value="Homeodomain-like"/>
    <property type="match status" value="1"/>
</dbReference>
<dbReference type="InterPro" id="IPR000700">
    <property type="entry name" value="PAS-assoc_C"/>
</dbReference>
<reference evidence="8 9" key="1">
    <citation type="submission" date="2021-01" db="EMBL/GenBank/DDBJ databases">
        <title>Genomic Encyclopedia of Type Strains, Phase IV (KMG-IV): sequencing the most valuable type-strain genomes for metagenomic binning, comparative biology and taxonomic classification.</title>
        <authorList>
            <person name="Goeker M."/>
        </authorList>
    </citation>
    <scope>NUCLEOTIDE SEQUENCE [LARGE SCALE GENOMIC DNA]</scope>
    <source>
        <strain evidence="8 9">DSM 100968</strain>
    </source>
</reference>
<evidence type="ECO:0000259" key="7">
    <source>
        <dbReference type="PROSITE" id="PS50113"/>
    </source>
</evidence>
<evidence type="ECO:0000256" key="3">
    <source>
        <dbReference type="ARBA" id="ARBA00023015"/>
    </source>
</evidence>
<dbReference type="Proteomes" id="UP000823201">
    <property type="component" value="Unassembled WGS sequence"/>
</dbReference>
<dbReference type="InterPro" id="IPR002078">
    <property type="entry name" value="Sigma_54_int"/>
</dbReference>
<feature type="domain" description="Sigma-54 factor interaction" evidence="5">
    <location>
        <begin position="382"/>
        <end position="611"/>
    </location>
</feature>
<evidence type="ECO:0000259" key="5">
    <source>
        <dbReference type="PROSITE" id="PS50045"/>
    </source>
</evidence>
<keyword evidence="9" id="KW-1185">Reference proteome</keyword>
<dbReference type="Gene3D" id="3.40.50.300">
    <property type="entry name" value="P-loop containing nucleotide triphosphate hydrolases"/>
    <property type="match status" value="1"/>
</dbReference>
<comment type="caution">
    <text evidence="8">The sequence shown here is derived from an EMBL/GenBank/DDBJ whole genome shotgun (WGS) entry which is preliminary data.</text>
</comment>
<evidence type="ECO:0000256" key="4">
    <source>
        <dbReference type="ARBA" id="ARBA00023163"/>
    </source>
</evidence>
<feature type="domain" description="PAS" evidence="6">
    <location>
        <begin position="126"/>
        <end position="200"/>
    </location>
</feature>
<evidence type="ECO:0000259" key="6">
    <source>
        <dbReference type="PROSITE" id="PS50112"/>
    </source>
</evidence>
<keyword evidence="1" id="KW-0547">Nucleotide-binding</keyword>
<dbReference type="InterPro" id="IPR025662">
    <property type="entry name" value="Sigma_54_int_dom_ATP-bd_1"/>
</dbReference>
<keyword evidence="2" id="KW-0067">ATP-binding</keyword>
<sequence>MVAINYEKIKPIRMVSLSEIEENPLFFTDDSCDDYIFIKNNERLAGYLYAKELQRDNTLPITTDYIKHHIHSLSSACFLDHEISPIDLFRVIGEPVTLVKNQNQQIIGYITREDLIIALFKDDAQNTDLLKTILTSIPMGIFVLDSLGRIINFNDAALKMTKRQPDKVLNQPATIIFNAQDIAHVFQTGESVLNQILVTDQMGILADYSPILNLKKAVDGIVIVVQDLPMIEKMAMEIESVKNLNADLNAVLSSIYDEILVLNDRGVLIRCSETMTPEYWVINFKKFIGKNLLQLDEGGPIQPTVIRHVIRDKKKYSAVEETPLGKKVLLVCTPILDADGELRRMIIALRDITETTRLKSELNKYKKELDDFKKETILQQKMIFRSAKMEELMIRARKVSEFSSTVLISGESGVGKEVIAQAIHQMGKRNKLPFIKLNCGAIPENLLESELFGYVNGAFTGASVKGKKGYFEQANGGVLFLDEIGELTPQLQVKLLRVLQESEVVPLGSTRSIPIDVQIVAATNRNLKEMVRAGSFREDLYYRLNVIPIHVPPLRERPEDIAVLALHFLRQFNQRYQKNYLLMPDALNLLELYHWPGNIRELQNVMERLMVVSENETIQASLVSKLIRFDQPLASKDLMIRQILPMKQAKERLEDELITLAMKKFKTTTRAAEVLGISQSSVSRKYQKIVAARVASEKQ</sequence>
<dbReference type="PROSITE" id="PS50113">
    <property type="entry name" value="PAC"/>
    <property type="match status" value="1"/>
</dbReference>
<name>A0ABS2QBU8_9BACL</name>
<dbReference type="PANTHER" id="PTHR32071">
    <property type="entry name" value="TRANSCRIPTIONAL REGULATORY PROTEIN"/>
    <property type="match status" value="1"/>
</dbReference>
<keyword evidence="3" id="KW-0805">Transcription regulation</keyword>
<organism evidence="8 9">
    <name type="scientific">Sporolactobacillus spathodeae</name>
    <dbReference type="NCBI Taxonomy" id="1465502"/>
    <lineage>
        <taxon>Bacteria</taxon>
        <taxon>Bacillati</taxon>
        <taxon>Bacillota</taxon>
        <taxon>Bacilli</taxon>
        <taxon>Bacillales</taxon>
        <taxon>Sporolactobacillaceae</taxon>
        <taxon>Sporolactobacillus</taxon>
    </lineage>
</organism>
<dbReference type="SUPFAM" id="SSF55785">
    <property type="entry name" value="PYP-like sensor domain (PAS domain)"/>
    <property type="match status" value="1"/>
</dbReference>
<evidence type="ECO:0000256" key="1">
    <source>
        <dbReference type="ARBA" id="ARBA00022741"/>
    </source>
</evidence>
<dbReference type="PROSITE" id="PS00688">
    <property type="entry name" value="SIGMA54_INTERACT_3"/>
    <property type="match status" value="1"/>
</dbReference>
<dbReference type="InterPro" id="IPR025944">
    <property type="entry name" value="Sigma_54_int_dom_CS"/>
</dbReference>
<keyword evidence="4" id="KW-0804">Transcription</keyword>
<dbReference type="InterPro" id="IPR058031">
    <property type="entry name" value="AAA_lid_NorR"/>
</dbReference>
<dbReference type="SMART" id="SM00382">
    <property type="entry name" value="AAA"/>
    <property type="match status" value="1"/>
</dbReference>
<dbReference type="InterPro" id="IPR027417">
    <property type="entry name" value="P-loop_NTPase"/>
</dbReference>
<dbReference type="InterPro" id="IPR003593">
    <property type="entry name" value="AAA+_ATPase"/>
</dbReference>
<dbReference type="SUPFAM" id="SSF46689">
    <property type="entry name" value="Homeodomain-like"/>
    <property type="match status" value="1"/>
</dbReference>
<evidence type="ECO:0000313" key="8">
    <source>
        <dbReference type="EMBL" id="MBM7658437.1"/>
    </source>
</evidence>
<dbReference type="Pfam" id="PF13426">
    <property type="entry name" value="PAS_9"/>
    <property type="match status" value="2"/>
</dbReference>
<evidence type="ECO:0000313" key="9">
    <source>
        <dbReference type="Proteomes" id="UP000823201"/>
    </source>
</evidence>
<dbReference type="Gene3D" id="1.10.8.60">
    <property type="match status" value="1"/>
</dbReference>
<dbReference type="Pfam" id="PF00158">
    <property type="entry name" value="Sigma54_activat"/>
    <property type="match status" value="1"/>
</dbReference>
<dbReference type="InterPro" id="IPR035965">
    <property type="entry name" value="PAS-like_dom_sf"/>
</dbReference>
<dbReference type="SMART" id="SM00091">
    <property type="entry name" value="PAS"/>
    <property type="match status" value="1"/>
</dbReference>
<dbReference type="CDD" id="cd00130">
    <property type="entry name" value="PAS"/>
    <property type="match status" value="1"/>
</dbReference>
<dbReference type="RefSeq" id="WP_205007000.1">
    <property type="nucleotide sequence ID" value="NZ_CBCRXA010000008.1"/>
</dbReference>
<protein>
    <submittedName>
        <fullName evidence="8">Transcriptional regulator with PAS, ATPase and Fis domain</fullName>
    </submittedName>
</protein>
<dbReference type="EMBL" id="JAFBEV010000017">
    <property type="protein sequence ID" value="MBM7658437.1"/>
    <property type="molecule type" value="Genomic_DNA"/>
</dbReference>
<dbReference type="SUPFAM" id="SSF52540">
    <property type="entry name" value="P-loop containing nucleoside triphosphate hydrolases"/>
    <property type="match status" value="1"/>
</dbReference>
<gene>
    <name evidence="8" type="ORF">JOC27_001890</name>
</gene>
<dbReference type="PROSITE" id="PS00675">
    <property type="entry name" value="SIGMA54_INTERACT_1"/>
    <property type="match status" value="1"/>
</dbReference>
<evidence type="ECO:0000256" key="2">
    <source>
        <dbReference type="ARBA" id="ARBA00022840"/>
    </source>
</evidence>
<dbReference type="CDD" id="cd00009">
    <property type="entry name" value="AAA"/>
    <property type="match status" value="1"/>
</dbReference>
<proteinExistence type="predicted"/>